<evidence type="ECO:0000256" key="13">
    <source>
        <dbReference type="ARBA" id="ARBA00023303"/>
    </source>
</evidence>
<keyword evidence="4 15" id="KW-0812">Transmembrane</keyword>
<dbReference type="InterPro" id="IPR006201">
    <property type="entry name" value="Neur_channel"/>
</dbReference>
<dbReference type="OrthoDB" id="5975154at2759"/>
<keyword evidence="19" id="KW-1185">Reference proteome</keyword>
<proteinExistence type="inferred from homology"/>
<keyword evidence="7" id="KW-0406">Ion transport</keyword>
<evidence type="ECO:0000313" key="19">
    <source>
        <dbReference type="Proteomes" id="UP000245119"/>
    </source>
</evidence>
<dbReference type="PRINTS" id="PR00254">
    <property type="entry name" value="NICOTINICR"/>
</dbReference>
<dbReference type="GO" id="GO:0004888">
    <property type="term" value="F:transmembrane signaling receptor activity"/>
    <property type="evidence" value="ECO:0007669"/>
    <property type="project" value="InterPro"/>
</dbReference>
<evidence type="ECO:0008006" key="20">
    <source>
        <dbReference type="Google" id="ProtNLM"/>
    </source>
</evidence>
<feature type="transmembrane region" description="Helical" evidence="15">
    <location>
        <begin position="250"/>
        <end position="270"/>
    </location>
</feature>
<dbReference type="GO" id="GO:0022848">
    <property type="term" value="F:acetylcholine-gated monoatomic cation-selective channel activity"/>
    <property type="evidence" value="ECO:0007669"/>
    <property type="project" value="InterPro"/>
</dbReference>
<comment type="similarity">
    <text evidence="1">Belongs to the ligand-gated ion channel (TC 1.A.9) family. Acetylcholine receptor (TC 1.A.9.1) subfamily.</text>
</comment>
<evidence type="ECO:0000256" key="9">
    <source>
        <dbReference type="ARBA" id="ARBA00023157"/>
    </source>
</evidence>
<evidence type="ECO:0000256" key="11">
    <source>
        <dbReference type="ARBA" id="ARBA00023180"/>
    </source>
</evidence>
<dbReference type="InterPro" id="IPR006029">
    <property type="entry name" value="Neurotrans-gated_channel_TM"/>
</dbReference>
<feature type="domain" description="Neurotransmitter-gated ion-channel ligand-binding" evidence="16">
    <location>
        <begin position="10"/>
        <end position="220"/>
    </location>
</feature>
<dbReference type="SUPFAM" id="SSF63712">
    <property type="entry name" value="Nicotinic receptor ligand binding domain-like"/>
    <property type="match status" value="1"/>
</dbReference>
<evidence type="ECO:0000256" key="3">
    <source>
        <dbReference type="ARBA" id="ARBA00022475"/>
    </source>
</evidence>
<organism evidence="18 19">
    <name type="scientific">Pomacea canaliculata</name>
    <name type="common">Golden apple snail</name>
    <dbReference type="NCBI Taxonomy" id="400727"/>
    <lineage>
        <taxon>Eukaryota</taxon>
        <taxon>Metazoa</taxon>
        <taxon>Spiralia</taxon>
        <taxon>Lophotrochozoa</taxon>
        <taxon>Mollusca</taxon>
        <taxon>Gastropoda</taxon>
        <taxon>Caenogastropoda</taxon>
        <taxon>Architaenioglossa</taxon>
        <taxon>Ampullarioidea</taxon>
        <taxon>Ampullariidae</taxon>
        <taxon>Pomacea</taxon>
    </lineage>
</organism>
<evidence type="ECO:0000256" key="8">
    <source>
        <dbReference type="ARBA" id="ARBA00023136"/>
    </source>
</evidence>
<evidence type="ECO:0000256" key="6">
    <source>
        <dbReference type="ARBA" id="ARBA00023018"/>
    </source>
</evidence>
<keyword evidence="11" id="KW-0325">Glycoprotein</keyword>
<feature type="domain" description="Neurotransmitter-gated ion-channel transmembrane" evidence="17">
    <location>
        <begin position="227"/>
        <end position="470"/>
    </location>
</feature>
<dbReference type="InterPro" id="IPR006202">
    <property type="entry name" value="Neur_chan_lig-bd"/>
</dbReference>
<dbReference type="PRINTS" id="PR00252">
    <property type="entry name" value="NRIONCHANNEL"/>
</dbReference>
<evidence type="ECO:0000256" key="10">
    <source>
        <dbReference type="ARBA" id="ARBA00023170"/>
    </source>
</evidence>
<dbReference type="Pfam" id="PF02932">
    <property type="entry name" value="Neur_chan_memb"/>
    <property type="match status" value="1"/>
</dbReference>
<dbReference type="InterPro" id="IPR002394">
    <property type="entry name" value="Nicotinic_acetylcholine_rcpt"/>
</dbReference>
<evidence type="ECO:0000256" key="5">
    <source>
        <dbReference type="ARBA" id="ARBA00022989"/>
    </source>
</evidence>
<evidence type="ECO:0000256" key="14">
    <source>
        <dbReference type="ARBA" id="ARBA00034099"/>
    </source>
</evidence>
<evidence type="ECO:0000259" key="16">
    <source>
        <dbReference type="Pfam" id="PF02931"/>
    </source>
</evidence>
<feature type="transmembrane region" description="Helical" evidence="15">
    <location>
        <begin position="282"/>
        <end position="309"/>
    </location>
</feature>
<feature type="transmembrane region" description="Helical" evidence="15">
    <location>
        <begin position="220"/>
        <end position="244"/>
    </location>
</feature>
<evidence type="ECO:0000256" key="7">
    <source>
        <dbReference type="ARBA" id="ARBA00023065"/>
    </source>
</evidence>
<keyword evidence="13" id="KW-0407">Ion channel</keyword>
<dbReference type="InterPro" id="IPR038050">
    <property type="entry name" value="Neuro_actylchol_rec"/>
</dbReference>
<dbReference type="CDD" id="cd19051">
    <property type="entry name" value="LGIC_TM_cation"/>
    <property type="match status" value="1"/>
</dbReference>
<keyword evidence="3" id="KW-1003">Cell membrane</keyword>
<dbReference type="InterPro" id="IPR036734">
    <property type="entry name" value="Neur_chan_lig-bd_sf"/>
</dbReference>
<sequence>MPALPSSAEKLLITDLLSRYQLEGTHGRPVTDLADNLTVYFGMSLIQILDVDESNQVLKCSVWYHYAWKDILLQWDPLEHDGVESIRVPSDKIWLPDIQLYNFADDRLHEQREALVIVNHEGQILWMPQAILRSSCAFNTKYFPFDLQTCHVKFGSWTYNGNKLNIDFVSNQSFDLSDFVFSNEWDIVENYARRTVKYYTCCKDAPFPDLTFTLTIKRKVAFYTFILLIPCALLSLLTLVIFWVPPESPAKLQLGMSVFVAFFFLLMVLADFTPRTAASIPLIGAYFCLSMIMITMSTVLACVAANMFFRGIRINKAPPWLRTLMIDWLSRVFCVHEKVQIPRYEQTGGATISWTTSNEQNGKLPEPEVKFVKLRLLDHETDSRMFAKQESFESCSWDSFSEKSSFLFKNNALLEEVRGIREVIQRHEAKKLAAGEKEKVVLEWRIISCVTDRLCFAVYIVINIVGLLVILFCM</sequence>
<dbReference type="Gene3D" id="2.70.170.10">
    <property type="entry name" value="Neurotransmitter-gated ion-channel ligand-binding domain"/>
    <property type="match status" value="1"/>
</dbReference>
<keyword evidence="12" id="KW-1071">Ligand-gated ion channel</keyword>
<dbReference type="PANTHER" id="PTHR18945">
    <property type="entry name" value="NEUROTRANSMITTER GATED ION CHANNEL"/>
    <property type="match status" value="1"/>
</dbReference>
<evidence type="ECO:0000313" key="18">
    <source>
        <dbReference type="EMBL" id="PVD38330.1"/>
    </source>
</evidence>
<dbReference type="EMBL" id="PZQS01000001">
    <property type="protein sequence ID" value="PVD38330.1"/>
    <property type="molecule type" value="Genomic_DNA"/>
</dbReference>
<dbReference type="SUPFAM" id="SSF90112">
    <property type="entry name" value="Neurotransmitter-gated ion-channel transmembrane pore"/>
    <property type="match status" value="1"/>
</dbReference>
<evidence type="ECO:0000256" key="15">
    <source>
        <dbReference type="SAM" id="Phobius"/>
    </source>
</evidence>
<evidence type="ECO:0000256" key="2">
    <source>
        <dbReference type="ARBA" id="ARBA00022448"/>
    </source>
</evidence>
<comment type="caution">
    <text evidence="18">The sequence shown here is derived from an EMBL/GenBank/DDBJ whole genome shotgun (WGS) entry which is preliminary data.</text>
</comment>
<evidence type="ECO:0000256" key="4">
    <source>
        <dbReference type="ARBA" id="ARBA00022692"/>
    </source>
</evidence>
<evidence type="ECO:0000256" key="12">
    <source>
        <dbReference type="ARBA" id="ARBA00023286"/>
    </source>
</evidence>
<accession>A0A2T7PY52</accession>
<evidence type="ECO:0000256" key="1">
    <source>
        <dbReference type="ARBA" id="ARBA00009237"/>
    </source>
</evidence>
<keyword evidence="10" id="KW-0675">Receptor</keyword>
<name>A0A2T7PY52_POMCA</name>
<dbReference type="STRING" id="400727.A0A2T7PY52"/>
<reference evidence="18 19" key="1">
    <citation type="submission" date="2018-04" db="EMBL/GenBank/DDBJ databases">
        <title>The genome of golden apple snail Pomacea canaliculata provides insight into stress tolerance and invasive adaptation.</title>
        <authorList>
            <person name="Liu C."/>
            <person name="Liu B."/>
            <person name="Ren Y."/>
            <person name="Zhang Y."/>
            <person name="Wang H."/>
            <person name="Li S."/>
            <person name="Jiang F."/>
            <person name="Yin L."/>
            <person name="Zhang G."/>
            <person name="Qian W."/>
            <person name="Fan W."/>
        </authorList>
    </citation>
    <scope>NUCLEOTIDE SEQUENCE [LARGE SCALE GENOMIC DNA]</scope>
    <source>
        <strain evidence="18">SZHN2017</strain>
        <tissue evidence="18">Muscle</tissue>
    </source>
</reference>
<dbReference type="Gene3D" id="1.20.58.390">
    <property type="entry name" value="Neurotransmitter-gated ion-channel transmembrane domain"/>
    <property type="match status" value="1"/>
</dbReference>
<feature type="transmembrane region" description="Helical" evidence="15">
    <location>
        <begin position="456"/>
        <end position="473"/>
    </location>
</feature>
<gene>
    <name evidence="18" type="ORF">C0Q70_00942</name>
</gene>
<keyword evidence="9" id="KW-1015">Disulfide bond</keyword>
<keyword evidence="2" id="KW-0813">Transport</keyword>
<dbReference type="AlphaFoldDB" id="A0A2T7PY52"/>
<keyword evidence="8 15" id="KW-0472">Membrane</keyword>
<dbReference type="Pfam" id="PF02931">
    <property type="entry name" value="Neur_chan_LBD"/>
    <property type="match status" value="1"/>
</dbReference>
<dbReference type="GO" id="GO:0045211">
    <property type="term" value="C:postsynaptic membrane"/>
    <property type="evidence" value="ECO:0007669"/>
    <property type="project" value="InterPro"/>
</dbReference>
<dbReference type="InterPro" id="IPR036719">
    <property type="entry name" value="Neuro-gated_channel_TM_sf"/>
</dbReference>
<dbReference type="Proteomes" id="UP000245119">
    <property type="component" value="Linkage Group LG1"/>
</dbReference>
<dbReference type="FunFam" id="2.70.170.10:FF:000016">
    <property type="entry name" value="Nicotinic acetylcholine receptor subunit"/>
    <property type="match status" value="1"/>
</dbReference>
<keyword evidence="6" id="KW-0770">Synapse</keyword>
<comment type="subcellular location">
    <subcellularLocation>
        <location evidence="14">Synaptic cell membrane</location>
        <topology evidence="14">Multi-pass membrane protein</topology>
    </subcellularLocation>
</comment>
<evidence type="ECO:0000259" key="17">
    <source>
        <dbReference type="Pfam" id="PF02932"/>
    </source>
</evidence>
<protein>
    <recommendedName>
        <fullName evidence="20">Neurotransmitter-gated ion-channel ligand-binding domain-containing protein</fullName>
    </recommendedName>
</protein>
<keyword evidence="5 15" id="KW-1133">Transmembrane helix</keyword>
<dbReference type="CDD" id="cd19033">
    <property type="entry name" value="LGIC_ECD_nAChR_proto-like"/>
    <property type="match status" value="1"/>
</dbReference>